<protein>
    <submittedName>
        <fullName evidence="2">ABC transporter</fullName>
    </submittedName>
</protein>
<comment type="caution">
    <text evidence="2">The sequence shown here is derived from an EMBL/GenBank/DDBJ whole genome shotgun (WGS) entry which is preliminary data.</text>
</comment>
<reference evidence="2 3" key="1">
    <citation type="submission" date="2019-07" db="EMBL/GenBank/DDBJ databases">
        <title>New species of Amycolatopsis and Streptomyces.</title>
        <authorList>
            <person name="Duangmal K."/>
            <person name="Teo W.F.A."/>
            <person name="Lipun K."/>
        </authorList>
    </citation>
    <scope>NUCLEOTIDE SEQUENCE [LARGE SCALE GENOMIC DNA]</scope>
    <source>
        <strain evidence="2 3">NBRC 109810</strain>
    </source>
</reference>
<sequence>MIRALLRPLWRTLPRPALAAAGGLGLLLAGLPRLLSGAPDPWLCLNLLRAAGLCLALGLAFLFDDPARHTTAPVPVRRPLRGALRLALAVPVAALCWTAALLLVPGQARPPVGAVTLEAAATAALALAGASAAVRCTDGTRPGAAVAAGLTAVAVTVPTLLLPQRWALLVAVGDQRWADAHGRWAGLLVVAVAVVALCAPEPLRRGSVLRPRPRGTAPTTA</sequence>
<name>A0A5N8VA47_9ACTN</name>
<feature type="transmembrane region" description="Helical" evidence="1">
    <location>
        <begin position="112"/>
        <end position="132"/>
    </location>
</feature>
<feature type="transmembrane region" description="Helical" evidence="1">
    <location>
        <begin position="47"/>
        <end position="63"/>
    </location>
</feature>
<dbReference type="Proteomes" id="UP000325849">
    <property type="component" value="Unassembled WGS sequence"/>
</dbReference>
<keyword evidence="1" id="KW-1133">Transmembrane helix</keyword>
<feature type="transmembrane region" description="Helical" evidence="1">
    <location>
        <begin position="144"/>
        <end position="164"/>
    </location>
</feature>
<gene>
    <name evidence="2" type="ORF">FNH09_05765</name>
</gene>
<evidence type="ECO:0000256" key="1">
    <source>
        <dbReference type="SAM" id="Phobius"/>
    </source>
</evidence>
<organism evidence="2 3">
    <name type="scientific">Streptomyces adustus</name>
    <dbReference type="NCBI Taxonomy" id="1609272"/>
    <lineage>
        <taxon>Bacteria</taxon>
        <taxon>Bacillati</taxon>
        <taxon>Actinomycetota</taxon>
        <taxon>Actinomycetes</taxon>
        <taxon>Kitasatosporales</taxon>
        <taxon>Streptomycetaceae</taxon>
        <taxon>Streptomyces</taxon>
    </lineage>
</organism>
<keyword evidence="1" id="KW-0472">Membrane</keyword>
<accession>A0A5N8VA47</accession>
<feature type="transmembrane region" description="Helical" evidence="1">
    <location>
        <begin position="184"/>
        <end position="203"/>
    </location>
</feature>
<feature type="transmembrane region" description="Helical" evidence="1">
    <location>
        <begin position="84"/>
        <end position="106"/>
    </location>
</feature>
<dbReference type="AlphaFoldDB" id="A0A5N8VA47"/>
<evidence type="ECO:0000313" key="3">
    <source>
        <dbReference type="Proteomes" id="UP000325849"/>
    </source>
</evidence>
<dbReference type="EMBL" id="VJZD01000014">
    <property type="protein sequence ID" value="MPY30835.1"/>
    <property type="molecule type" value="Genomic_DNA"/>
</dbReference>
<evidence type="ECO:0000313" key="2">
    <source>
        <dbReference type="EMBL" id="MPY30835.1"/>
    </source>
</evidence>
<keyword evidence="3" id="KW-1185">Reference proteome</keyword>
<keyword evidence="1" id="KW-0812">Transmembrane</keyword>
<proteinExistence type="predicted"/>